<reference evidence="1 2" key="1">
    <citation type="journal article" date="2023" name="Science">
        <title>Complex scaffold remodeling in plant triterpene biosynthesis.</title>
        <authorList>
            <person name="De La Pena R."/>
            <person name="Hodgson H."/>
            <person name="Liu J.C."/>
            <person name="Stephenson M.J."/>
            <person name="Martin A.C."/>
            <person name="Owen C."/>
            <person name="Harkess A."/>
            <person name="Leebens-Mack J."/>
            <person name="Jimenez L.E."/>
            <person name="Osbourn A."/>
            <person name="Sattely E.S."/>
        </authorList>
    </citation>
    <scope>NUCLEOTIDE SEQUENCE [LARGE SCALE GENOMIC DNA]</scope>
    <source>
        <strain evidence="2">cv. JPN11</strain>
        <tissue evidence="1">Leaf</tissue>
    </source>
</reference>
<sequence>MLFLDIRCNDVRMIGIYGMGGIGKTTIARVVYDLISCEFEGSSFLADVREICEKSSLLCLQKQLLSELLNLKDSNICNVHSGINMIRSRLRRKKVLLIIDDVVNLKQLESLVGHDWFGSGSRIIITSRDKHLLMTHRVDGVYKLEKLNDDEANQLFCINAFKAHQPVKEYRQLLKCVLNYTASLPLALKALGSFLYGRTIEEWKSALQRLKRDPMNQIMQILQISFDGLQDTEKQIFLDIACFFKGKNKEYVIKILEGCDLDPIIGICVLIEKSLVYILDDNRVWMHDLLQEMGQQIVKRESKEPGKYNRLWEEADVCHVLSENTGTEVIEGIVLNHPKEKKHSIAYANAFSRMINLRLLKIRNVQLPYGLEYLSNELRLLEWYGYPLESLPSNLQLEKTVELSMCYSNMKQMLNVCKPLNNLKFMRFSHCKNLTRTPDFTVVPNLEELILEGCIRLCEIHSSLLLHKKVILLNLKDCTSLRTLPSKIAMESLRELVLSGCLNLRNFPDIAGSMKCLSQLLLDGTAIKELPLSVALLSGLVLLNLKECTSLTTLPSKIAMESLSELVVSGCSKLGTFAEIVGNMGCLSRLLLDGTAIKELPLSVALLSGLVLLNLKDCKNLKSLPSAIFDGLKCLKTLNLSGCSKLENVPENLREVGSLEELDISGTAIRQLASYIFLPKNLKALSVRGCKGPHVSTSWFSRFPNLIQRRGSSPTALMLPSLSGLPWLKELDLSDCNLGEGAIPIDICNLFSLEKLILSKNSFVSLPGTINRLSKLKSLELEDCKRLVYLQELPSSIEEIRVDGCASLERVSDALKSCKSEWLGFSAVKCLKLVGNNDWMFSVLRGFLEVESTQKTGFWFAVPGSKIPEWFKYKNEGPSITIIKPPNAYYNKNKLLGYIFCSVFHVHKHPPINVRSPRYNSAHVLVCGTKVDRIDTVSGLCITFIEELGQAVSDHLWLFYLPIGMLCEHGWNFGSNHVELFFWSRSTSGAELEVKRCGVHPVYVDEVEEFNQTTKEWTRSKVWNLSESDCIFDVATTTVSKRSLVECAGAEASDVKNLNE</sequence>
<name>A0ACC1X1Z4_MELAZ</name>
<keyword evidence="2" id="KW-1185">Reference proteome</keyword>
<accession>A0ACC1X1Z4</accession>
<dbReference type="EMBL" id="CM051405">
    <property type="protein sequence ID" value="KAJ4705486.1"/>
    <property type="molecule type" value="Genomic_DNA"/>
</dbReference>
<gene>
    <name evidence="1" type="ORF">OWV82_022253</name>
</gene>
<dbReference type="Proteomes" id="UP001164539">
    <property type="component" value="Chromosome 12"/>
</dbReference>
<organism evidence="1 2">
    <name type="scientific">Melia azedarach</name>
    <name type="common">Chinaberry tree</name>
    <dbReference type="NCBI Taxonomy" id="155640"/>
    <lineage>
        <taxon>Eukaryota</taxon>
        <taxon>Viridiplantae</taxon>
        <taxon>Streptophyta</taxon>
        <taxon>Embryophyta</taxon>
        <taxon>Tracheophyta</taxon>
        <taxon>Spermatophyta</taxon>
        <taxon>Magnoliopsida</taxon>
        <taxon>eudicotyledons</taxon>
        <taxon>Gunneridae</taxon>
        <taxon>Pentapetalae</taxon>
        <taxon>rosids</taxon>
        <taxon>malvids</taxon>
        <taxon>Sapindales</taxon>
        <taxon>Meliaceae</taxon>
        <taxon>Melia</taxon>
    </lineage>
</organism>
<protein>
    <submittedName>
        <fullName evidence="1">Disease resistance protein</fullName>
    </submittedName>
</protein>
<comment type="caution">
    <text evidence="1">The sequence shown here is derived from an EMBL/GenBank/DDBJ whole genome shotgun (WGS) entry which is preliminary data.</text>
</comment>
<evidence type="ECO:0000313" key="1">
    <source>
        <dbReference type="EMBL" id="KAJ4705486.1"/>
    </source>
</evidence>
<evidence type="ECO:0000313" key="2">
    <source>
        <dbReference type="Proteomes" id="UP001164539"/>
    </source>
</evidence>
<proteinExistence type="predicted"/>